<dbReference type="InterPro" id="IPR050228">
    <property type="entry name" value="Carboxylesterase_BioH"/>
</dbReference>
<evidence type="ECO:0000259" key="1">
    <source>
        <dbReference type="Pfam" id="PF12146"/>
    </source>
</evidence>
<comment type="caution">
    <text evidence="2">The sequence shown here is derived from an EMBL/GenBank/DDBJ whole genome shotgun (WGS) entry which is preliminary data.</text>
</comment>
<dbReference type="EMBL" id="QQOH01000002">
    <property type="protein sequence ID" value="RDE22517.1"/>
    <property type="molecule type" value="Genomic_DNA"/>
</dbReference>
<sequence>MMSATIRDRCMSEVSPHLSENRRKIYQQLGLLEYLQHRQLLQVGELPLHCELYPAQPNDPWILFIPGIGTYSELYCEMLHKLSLCGFNCLSIDLPGHGYSGGSRGNYRLETLIPQLSQLLDQLEQEHSGPIGVFGCSIGSRIGLALAEQDPRVRALMCHTLFVNEVPPDMLHQFGWQALSFNRWFMPWAEVDFRSFIDIDNLLNHNPMGEFARVDERLVWQYPISTLDSVYNARSRITEAELEIPSAIIVGERDEVLTPSYTRRLIRNSRQPFDLFEIEGGCHMLPFEHIDTTVETVADWFQCQHGFEPAKV</sequence>
<dbReference type="OrthoDB" id="5297561at2"/>
<dbReference type="PANTHER" id="PTHR43194">
    <property type="entry name" value="HYDROLASE ALPHA/BETA FOLD FAMILY"/>
    <property type="match status" value="1"/>
</dbReference>
<dbReference type="InterPro" id="IPR022742">
    <property type="entry name" value="Hydrolase_4"/>
</dbReference>
<accession>A0A369WLI6</accession>
<gene>
    <name evidence="2" type="ORF">DV711_07940</name>
</gene>
<dbReference type="PRINTS" id="PR00412">
    <property type="entry name" value="EPOXHYDRLASE"/>
</dbReference>
<dbReference type="Gene3D" id="3.40.50.1820">
    <property type="entry name" value="alpha/beta hydrolase"/>
    <property type="match status" value="1"/>
</dbReference>
<reference evidence="2 3" key="1">
    <citation type="submission" date="2018-07" db="EMBL/GenBank/DDBJ databases">
        <title>Motiliproteus coralliicola sp. nov., a bacterium isolated from Coral.</title>
        <authorList>
            <person name="Wang G."/>
        </authorList>
    </citation>
    <scope>NUCLEOTIDE SEQUENCE [LARGE SCALE GENOMIC DNA]</scope>
    <source>
        <strain evidence="2 3">C34</strain>
    </source>
</reference>
<dbReference type="Pfam" id="PF12146">
    <property type="entry name" value="Hydrolase_4"/>
    <property type="match status" value="1"/>
</dbReference>
<dbReference type="GO" id="GO:0016787">
    <property type="term" value="F:hydrolase activity"/>
    <property type="evidence" value="ECO:0007669"/>
    <property type="project" value="UniProtKB-KW"/>
</dbReference>
<dbReference type="PANTHER" id="PTHR43194:SF2">
    <property type="entry name" value="PEROXISOMAL MEMBRANE PROTEIN LPX1"/>
    <property type="match status" value="1"/>
</dbReference>
<evidence type="ECO:0000313" key="3">
    <source>
        <dbReference type="Proteomes" id="UP000253769"/>
    </source>
</evidence>
<keyword evidence="3" id="KW-1185">Reference proteome</keyword>
<protein>
    <submittedName>
        <fullName evidence="2">Alpha/beta hydrolase</fullName>
    </submittedName>
</protein>
<evidence type="ECO:0000313" key="2">
    <source>
        <dbReference type="EMBL" id="RDE22517.1"/>
    </source>
</evidence>
<dbReference type="SUPFAM" id="SSF53474">
    <property type="entry name" value="alpha/beta-Hydrolases"/>
    <property type="match status" value="1"/>
</dbReference>
<name>A0A369WLI6_9GAMM</name>
<dbReference type="InterPro" id="IPR000639">
    <property type="entry name" value="Epox_hydrolase-like"/>
</dbReference>
<keyword evidence="2" id="KW-0378">Hydrolase</keyword>
<dbReference type="InterPro" id="IPR029058">
    <property type="entry name" value="AB_hydrolase_fold"/>
</dbReference>
<organism evidence="2 3">
    <name type="scientific">Motiliproteus coralliicola</name>
    <dbReference type="NCBI Taxonomy" id="2283196"/>
    <lineage>
        <taxon>Bacteria</taxon>
        <taxon>Pseudomonadati</taxon>
        <taxon>Pseudomonadota</taxon>
        <taxon>Gammaproteobacteria</taxon>
        <taxon>Oceanospirillales</taxon>
        <taxon>Oceanospirillaceae</taxon>
        <taxon>Motiliproteus</taxon>
    </lineage>
</organism>
<feature type="domain" description="Serine aminopeptidase S33" evidence="1">
    <location>
        <begin position="60"/>
        <end position="288"/>
    </location>
</feature>
<dbReference type="AlphaFoldDB" id="A0A369WLI6"/>
<dbReference type="Proteomes" id="UP000253769">
    <property type="component" value="Unassembled WGS sequence"/>
</dbReference>
<proteinExistence type="predicted"/>